<dbReference type="EMBL" id="JAVREL010000008">
    <property type="protein sequence ID" value="MDT0344211.1"/>
    <property type="molecule type" value="Genomic_DNA"/>
</dbReference>
<evidence type="ECO:0008006" key="6">
    <source>
        <dbReference type="Google" id="ProtNLM"/>
    </source>
</evidence>
<keyword evidence="1" id="KW-1133">Transmembrane helix</keyword>
<sequence length="231" mass="25480">MRTGRTMGTTTLGLTFGDRLLLIVGGPALGAVLGFCTPPVADWVEGRPWVPMQGPFELISSFEGRWVALVLGGVGLLLGLGLALLAVVSCLKVTVSDTRLVIEKDGRSRVIPRPEVAAVFLDGRKLVILDPASRELLRESHEGSAAQVARGFQRHFYPWAGRDPHAGLYRRWVPETPDLPPAVNALLKARESALRKKDDDDTTELREEIQRLGFVVRDDAAKQYWRPLIRP</sequence>
<feature type="domain" description="YqeB PH" evidence="3">
    <location>
        <begin position="10"/>
        <end position="160"/>
    </location>
</feature>
<comment type="caution">
    <text evidence="4">The sequence shown here is derived from an EMBL/GenBank/DDBJ whole genome shotgun (WGS) entry which is preliminary data.</text>
</comment>
<gene>
    <name evidence="4" type="ORF">RM590_16530</name>
</gene>
<evidence type="ECO:0000313" key="4">
    <source>
        <dbReference type="EMBL" id="MDT0344211.1"/>
    </source>
</evidence>
<evidence type="ECO:0000313" key="5">
    <source>
        <dbReference type="Proteomes" id="UP001183246"/>
    </source>
</evidence>
<dbReference type="InterPro" id="IPR056411">
    <property type="entry name" value="CysS_C"/>
</dbReference>
<dbReference type="RefSeq" id="WP_311705331.1">
    <property type="nucleotide sequence ID" value="NZ_JAVREL010000008.1"/>
</dbReference>
<keyword evidence="5" id="KW-1185">Reference proteome</keyword>
<keyword evidence="1" id="KW-0472">Membrane</keyword>
<protein>
    <recommendedName>
        <fullName evidence="6">DUF308 domain-containing protein</fullName>
    </recommendedName>
</protein>
<name>A0ABU2MRF4_9ACTN</name>
<dbReference type="Pfam" id="PF23494">
    <property type="entry name" value="bPH_10"/>
    <property type="match status" value="1"/>
</dbReference>
<dbReference type="InterPro" id="IPR057798">
    <property type="entry name" value="PH_YqeB"/>
</dbReference>
<organism evidence="4 5">
    <name type="scientific">Streptomyces litchfieldiae</name>
    <dbReference type="NCBI Taxonomy" id="3075543"/>
    <lineage>
        <taxon>Bacteria</taxon>
        <taxon>Bacillati</taxon>
        <taxon>Actinomycetota</taxon>
        <taxon>Actinomycetes</taxon>
        <taxon>Kitasatosporales</taxon>
        <taxon>Streptomycetaceae</taxon>
        <taxon>Streptomyces</taxon>
    </lineage>
</organism>
<dbReference type="Pfam" id="PF23493">
    <property type="entry name" value="CysS_C"/>
    <property type="match status" value="1"/>
</dbReference>
<evidence type="ECO:0000259" key="3">
    <source>
        <dbReference type="Pfam" id="PF23494"/>
    </source>
</evidence>
<dbReference type="Proteomes" id="UP001183246">
    <property type="component" value="Unassembled WGS sequence"/>
</dbReference>
<feature type="transmembrane region" description="Helical" evidence="1">
    <location>
        <begin position="20"/>
        <end position="41"/>
    </location>
</feature>
<accession>A0ABU2MRF4</accession>
<feature type="transmembrane region" description="Helical" evidence="1">
    <location>
        <begin position="66"/>
        <end position="91"/>
    </location>
</feature>
<keyword evidence="1" id="KW-0812">Transmembrane</keyword>
<feature type="domain" description="Cysteinyl-tRNA ligase anticodon binding" evidence="2">
    <location>
        <begin position="176"/>
        <end position="226"/>
    </location>
</feature>
<proteinExistence type="predicted"/>
<reference evidence="5" key="1">
    <citation type="submission" date="2023-07" db="EMBL/GenBank/DDBJ databases">
        <title>30 novel species of actinomycetes from the DSMZ collection.</title>
        <authorList>
            <person name="Nouioui I."/>
        </authorList>
    </citation>
    <scope>NUCLEOTIDE SEQUENCE [LARGE SCALE GENOMIC DNA]</scope>
    <source>
        <strain evidence="5">DSM 44938</strain>
    </source>
</reference>
<evidence type="ECO:0000256" key="1">
    <source>
        <dbReference type="SAM" id="Phobius"/>
    </source>
</evidence>
<evidence type="ECO:0000259" key="2">
    <source>
        <dbReference type="Pfam" id="PF23493"/>
    </source>
</evidence>